<evidence type="ECO:0000259" key="3">
    <source>
        <dbReference type="Pfam" id="PF13579"/>
    </source>
</evidence>
<keyword evidence="1" id="KW-0328">Glycosyltransferase</keyword>
<reference evidence="5" key="1">
    <citation type="submission" date="2017-06" db="EMBL/GenBank/DDBJ databases">
        <authorList>
            <person name="Varghese N."/>
            <person name="Submissions S."/>
        </authorList>
    </citation>
    <scope>NUCLEOTIDE SEQUENCE [LARGE SCALE GENOMIC DNA]</scope>
    <source>
        <strain evidence="5">JCM 23211</strain>
    </source>
</reference>
<dbReference type="Gene3D" id="3.40.50.2000">
    <property type="entry name" value="Glycogen Phosphorylase B"/>
    <property type="match status" value="2"/>
</dbReference>
<name>A0A239LL45_9NOCA</name>
<accession>A0A239LL45</accession>
<dbReference type="STRING" id="398843.A3K89_05450"/>
<organism evidence="4 5">
    <name type="scientific">Rhodococcoides kyotonense</name>
    <dbReference type="NCBI Taxonomy" id="398843"/>
    <lineage>
        <taxon>Bacteria</taxon>
        <taxon>Bacillati</taxon>
        <taxon>Actinomycetota</taxon>
        <taxon>Actinomycetes</taxon>
        <taxon>Mycobacteriales</taxon>
        <taxon>Nocardiaceae</taxon>
        <taxon>Rhodococcoides</taxon>
    </lineage>
</organism>
<dbReference type="AlphaFoldDB" id="A0A239LL45"/>
<dbReference type="PANTHER" id="PTHR45947">
    <property type="entry name" value="SULFOQUINOVOSYL TRANSFERASE SQD2"/>
    <property type="match status" value="1"/>
</dbReference>
<dbReference type="EMBL" id="FZOW01000013">
    <property type="protein sequence ID" value="SNT30304.1"/>
    <property type="molecule type" value="Genomic_DNA"/>
</dbReference>
<evidence type="ECO:0000313" key="4">
    <source>
        <dbReference type="EMBL" id="SNT30304.1"/>
    </source>
</evidence>
<keyword evidence="2 4" id="KW-0808">Transferase</keyword>
<dbReference type="GO" id="GO:0016757">
    <property type="term" value="F:glycosyltransferase activity"/>
    <property type="evidence" value="ECO:0007669"/>
    <property type="project" value="UniProtKB-KW"/>
</dbReference>
<dbReference type="Pfam" id="PF13579">
    <property type="entry name" value="Glyco_trans_4_4"/>
    <property type="match status" value="1"/>
</dbReference>
<dbReference type="GO" id="GO:1903509">
    <property type="term" value="P:liposaccharide metabolic process"/>
    <property type="evidence" value="ECO:0007669"/>
    <property type="project" value="UniProtKB-ARBA"/>
</dbReference>
<evidence type="ECO:0000256" key="1">
    <source>
        <dbReference type="ARBA" id="ARBA00022676"/>
    </source>
</evidence>
<feature type="domain" description="Glycosyltransferase subfamily 4-like N-terminal" evidence="3">
    <location>
        <begin position="24"/>
        <end position="171"/>
    </location>
</feature>
<proteinExistence type="predicted"/>
<dbReference type="InterPro" id="IPR050194">
    <property type="entry name" value="Glycosyltransferase_grp1"/>
</dbReference>
<evidence type="ECO:0000313" key="5">
    <source>
        <dbReference type="Proteomes" id="UP000198327"/>
    </source>
</evidence>
<evidence type="ECO:0000256" key="2">
    <source>
        <dbReference type="ARBA" id="ARBA00022679"/>
    </source>
</evidence>
<gene>
    <name evidence="4" type="ORF">SAMN05421642_11386</name>
</gene>
<protein>
    <submittedName>
        <fullName evidence="4">Glycosyltransferase involved in cell wall bisynthesis</fullName>
    </submittedName>
</protein>
<keyword evidence="5" id="KW-1185">Reference proteome</keyword>
<dbReference type="Pfam" id="PF13692">
    <property type="entry name" value="Glyco_trans_1_4"/>
    <property type="match status" value="1"/>
</dbReference>
<dbReference type="InterPro" id="IPR028098">
    <property type="entry name" value="Glyco_trans_4-like_N"/>
</dbReference>
<sequence>MTHKISGTTVPTVDVLHISEAYGGGVQSAISRYIENSPSLVHQILVRTRSEHDIAEPCGAESISYNGSMAGFVRAARTHILRTKPKAIHLHSSFAGLLRLFDFGPDTKVIYTPHAYAFLRRDSSGAARSAYRAVEVLLSKRAQTIAAISPFEAASAARMAGPSTEVTYLPNVVPDTSFPGALVHETSGRPEVVMAGRISAQKDPLFFAEAARASHSDVKWTWVGDGDADMREVLEQAGVSITGWVPSELVKKHIAAADLYLHSAEWEGAPITLLEAAAVGTPILARGIAALEGLGFPLTRNCPRAAAAAVDRFFSDRAYRVRAQEQTSESVAVHSPEVQSLALDTLYRRAG</sequence>
<dbReference type="SUPFAM" id="SSF53756">
    <property type="entry name" value="UDP-Glycosyltransferase/glycogen phosphorylase"/>
    <property type="match status" value="1"/>
</dbReference>
<dbReference type="Proteomes" id="UP000198327">
    <property type="component" value="Unassembled WGS sequence"/>
</dbReference>
<dbReference type="PANTHER" id="PTHR45947:SF3">
    <property type="entry name" value="SULFOQUINOVOSYL TRANSFERASE SQD2"/>
    <property type="match status" value="1"/>
</dbReference>
<dbReference type="GO" id="GO:1901137">
    <property type="term" value="P:carbohydrate derivative biosynthetic process"/>
    <property type="evidence" value="ECO:0007669"/>
    <property type="project" value="UniProtKB-ARBA"/>
</dbReference>